<dbReference type="AlphaFoldDB" id="A0A0G4I575"/>
<organism evidence="1">
    <name type="scientific">Chromera velia CCMP2878</name>
    <dbReference type="NCBI Taxonomy" id="1169474"/>
    <lineage>
        <taxon>Eukaryota</taxon>
        <taxon>Sar</taxon>
        <taxon>Alveolata</taxon>
        <taxon>Colpodellida</taxon>
        <taxon>Chromeraceae</taxon>
        <taxon>Chromera</taxon>
    </lineage>
</organism>
<proteinExistence type="predicted"/>
<accession>A0A0G4I575</accession>
<name>A0A0G4I575_9ALVE</name>
<dbReference type="EMBL" id="CDMZ01005166">
    <property type="protein sequence ID" value="CEM52159.1"/>
    <property type="molecule type" value="Genomic_DNA"/>
</dbReference>
<sequence>MLVLRRAWEMEEVHHPGGKGIGSFVYPLNLGGIYEYQLEVTLPPGLRIHIFAVESSASWCFHSSPQFGVHPVTLQYAYILPPGKEPMPHAQEVELHKEMRANLLEQLRWCWGAFASVGCECVPSTPRSTSFFLGTCTPDSRNTMFCPQPLFPPHASEVLRLAEM</sequence>
<reference evidence="1" key="1">
    <citation type="submission" date="2014-11" db="EMBL/GenBank/DDBJ databases">
        <authorList>
            <person name="Otto D Thomas"/>
            <person name="Naeem Raeece"/>
        </authorList>
    </citation>
    <scope>NUCLEOTIDE SEQUENCE</scope>
</reference>
<evidence type="ECO:0000313" key="1">
    <source>
        <dbReference type="EMBL" id="CEM52159.1"/>
    </source>
</evidence>
<gene>
    <name evidence="1" type="ORF">Cvel_11114</name>
</gene>
<dbReference type="VEuPathDB" id="CryptoDB:Cvel_11114"/>
<protein>
    <submittedName>
        <fullName evidence="1">Uncharacterized protein</fullName>
    </submittedName>
</protein>